<name>A0A240ALD9_CLOCO</name>
<keyword evidence="1" id="KW-1133">Transmembrane helix</keyword>
<accession>A0A240ALD9</accession>
<feature type="transmembrane region" description="Helical" evidence="1">
    <location>
        <begin position="45"/>
        <end position="69"/>
    </location>
</feature>
<reference evidence="2 3" key="1">
    <citation type="submission" date="2018-06" db="EMBL/GenBank/DDBJ databases">
        <authorList>
            <consortium name="Pathogen Informatics"/>
            <person name="Doyle S."/>
        </authorList>
    </citation>
    <scope>NUCLEOTIDE SEQUENCE [LARGE SCALE GENOMIC DNA]</scope>
    <source>
        <strain evidence="2 3">NCTC13028</strain>
    </source>
</reference>
<proteinExistence type="predicted"/>
<dbReference type="AlphaFoldDB" id="A0A240ALD9"/>
<evidence type="ECO:0000256" key="1">
    <source>
        <dbReference type="SAM" id="Phobius"/>
    </source>
</evidence>
<dbReference type="Proteomes" id="UP000250223">
    <property type="component" value="Unassembled WGS sequence"/>
</dbReference>
<dbReference type="EMBL" id="UAWC01000023">
    <property type="protein sequence ID" value="SQB35165.1"/>
    <property type="molecule type" value="Genomic_DNA"/>
</dbReference>
<keyword evidence="1" id="KW-0812">Transmembrane</keyword>
<evidence type="ECO:0000313" key="3">
    <source>
        <dbReference type="Proteomes" id="UP000250223"/>
    </source>
</evidence>
<protein>
    <submittedName>
        <fullName evidence="2">Uncharacterized protein</fullName>
    </submittedName>
</protein>
<evidence type="ECO:0000313" key="2">
    <source>
        <dbReference type="EMBL" id="SQB35165.1"/>
    </source>
</evidence>
<feature type="transmembrane region" description="Helical" evidence="1">
    <location>
        <begin position="7"/>
        <end position="25"/>
    </location>
</feature>
<feature type="transmembrane region" description="Helical" evidence="1">
    <location>
        <begin position="76"/>
        <end position="96"/>
    </location>
</feature>
<keyword evidence="1" id="KW-0472">Membrane</keyword>
<organism evidence="2 3">
    <name type="scientific">Clostridium cochlearium</name>
    <dbReference type="NCBI Taxonomy" id="1494"/>
    <lineage>
        <taxon>Bacteria</taxon>
        <taxon>Bacillati</taxon>
        <taxon>Bacillota</taxon>
        <taxon>Clostridia</taxon>
        <taxon>Eubacteriales</taxon>
        <taxon>Clostridiaceae</taxon>
        <taxon>Clostridium</taxon>
    </lineage>
</organism>
<gene>
    <name evidence="2" type="ORF">NCTC13028_01781</name>
</gene>
<sequence length="132" mass="15640">MKKIQSMIYPFWIIISFFIPIFLMIKLYPNYINNEFPLFTDLTLLLFLPAFFIFSYSLIHLLGNILGSVETINNKLILLIQTFLIFISFIISLNFMEFSLAIRIMLSIVFIITSSPHFIITKILYRKHYSQI</sequence>
<feature type="transmembrane region" description="Helical" evidence="1">
    <location>
        <begin position="102"/>
        <end position="125"/>
    </location>
</feature>